<reference evidence="2" key="1">
    <citation type="submission" date="2019-03" db="EMBL/GenBank/DDBJ databases">
        <authorList>
            <person name="Danneels B."/>
        </authorList>
    </citation>
    <scope>NUCLEOTIDE SEQUENCE</scope>
</reference>
<proteinExistence type="predicted"/>
<dbReference type="EMBL" id="CAADIM010000014">
    <property type="protein sequence ID" value="VFR77091.1"/>
    <property type="molecule type" value="Genomic_DNA"/>
</dbReference>
<evidence type="ECO:0000256" key="1">
    <source>
        <dbReference type="SAM" id="MobiDB-lite"/>
    </source>
</evidence>
<feature type="region of interest" description="Disordered" evidence="1">
    <location>
        <begin position="1"/>
        <end position="39"/>
    </location>
</feature>
<organism evidence="2">
    <name type="scientific">plant metagenome</name>
    <dbReference type="NCBI Taxonomy" id="1297885"/>
    <lineage>
        <taxon>unclassified sequences</taxon>
        <taxon>metagenomes</taxon>
        <taxon>organismal metagenomes</taxon>
    </lineage>
</organism>
<accession>A0A484TS66</accession>
<protein>
    <submittedName>
        <fullName evidence="2">Uncharacterized protein</fullName>
    </submittedName>
</protein>
<dbReference type="AlphaFoldDB" id="A0A484TS66"/>
<gene>
    <name evidence="2" type="ORF">ISE1_1026</name>
    <name evidence="3" type="ORF">ISE2_1064</name>
</gene>
<feature type="compositionally biased region" description="Basic and acidic residues" evidence="1">
    <location>
        <begin position="13"/>
        <end position="26"/>
    </location>
</feature>
<evidence type="ECO:0000313" key="3">
    <source>
        <dbReference type="EMBL" id="VFR96596.1"/>
    </source>
</evidence>
<evidence type="ECO:0000313" key="2">
    <source>
        <dbReference type="EMBL" id="VFR77091.1"/>
    </source>
</evidence>
<name>A0A484TS66_9ZZZZ</name>
<dbReference type="EMBL" id="CAADIN010000039">
    <property type="protein sequence ID" value="VFR96596.1"/>
    <property type="molecule type" value="Genomic_DNA"/>
</dbReference>
<sequence length="70" mass="7301">MGPARVLGVPGCQDERKPHGKGREQDPAGFAQQRRQPCLQRGRTVAGVAGGAGGGCGGARHGRHYNWALP</sequence>